<comment type="caution">
    <text evidence="2">The sequence shown here is derived from an EMBL/GenBank/DDBJ whole genome shotgun (WGS) entry which is preliminary data.</text>
</comment>
<proteinExistence type="predicted"/>
<dbReference type="Pfam" id="PF26314">
    <property type="entry name" value="MptA_B_family"/>
    <property type="match status" value="1"/>
</dbReference>
<dbReference type="EMBL" id="PEZK01000007">
    <property type="protein sequence ID" value="PIU02405.1"/>
    <property type="molecule type" value="Genomic_DNA"/>
</dbReference>
<feature type="transmembrane region" description="Helical" evidence="1">
    <location>
        <begin position="265"/>
        <end position="281"/>
    </location>
</feature>
<feature type="transmembrane region" description="Helical" evidence="1">
    <location>
        <begin position="194"/>
        <end position="226"/>
    </location>
</feature>
<keyword evidence="1" id="KW-0812">Transmembrane</keyword>
<feature type="transmembrane region" description="Helical" evidence="1">
    <location>
        <begin position="335"/>
        <end position="357"/>
    </location>
</feature>
<reference evidence="3" key="1">
    <citation type="submission" date="2017-09" db="EMBL/GenBank/DDBJ databases">
        <title>Depth-based differentiation of microbial function through sediment-hosted aquifers and enrichment of novel symbionts in the deep terrestrial subsurface.</title>
        <authorList>
            <person name="Probst A.J."/>
            <person name="Ladd B."/>
            <person name="Jarett J.K."/>
            <person name="Geller-Mcgrath D.E."/>
            <person name="Sieber C.M.K."/>
            <person name="Emerson J.B."/>
            <person name="Anantharaman K."/>
            <person name="Thomas B.C."/>
            <person name="Malmstrom R."/>
            <person name="Stieglmeier M."/>
            <person name="Klingl A."/>
            <person name="Woyke T."/>
            <person name="Ryan C.M."/>
            <person name="Banfield J.F."/>
        </authorList>
    </citation>
    <scope>NUCLEOTIDE SEQUENCE [LARGE SCALE GENOMIC DNA]</scope>
</reference>
<gene>
    <name evidence="2" type="ORF">COT66_00395</name>
</gene>
<feature type="transmembrane region" description="Helical" evidence="1">
    <location>
        <begin position="287"/>
        <end position="303"/>
    </location>
</feature>
<dbReference type="Proteomes" id="UP000231214">
    <property type="component" value="Unassembled WGS sequence"/>
</dbReference>
<organism evidence="2 3">
    <name type="scientific">Candidatus Shapirobacteria bacterium CG09_land_8_20_14_0_10_49_15</name>
    <dbReference type="NCBI Taxonomy" id="1974482"/>
    <lineage>
        <taxon>Bacteria</taxon>
        <taxon>Candidatus Shapironibacteriota</taxon>
    </lineage>
</organism>
<feature type="transmembrane region" description="Helical" evidence="1">
    <location>
        <begin position="42"/>
        <end position="62"/>
    </location>
</feature>
<evidence type="ECO:0000256" key="1">
    <source>
        <dbReference type="SAM" id="Phobius"/>
    </source>
</evidence>
<feature type="transmembrane region" description="Helical" evidence="1">
    <location>
        <begin position="310"/>
        <end position="329"/>
    </location>
</feature>
<evidence type="ECO:0008006" key="4">
    <source>
        <dbReference type="Google" id="ProtNLM"/>
    </source>
</evidence>
<sequence>MKVIIFVWSLLLVIFSYGFVEHSFPLPTPDFLFQLIHTHRGLTTLIYIILVFGLFGIYFYLLRRAKQKRITVRQTWSFVILVSLVLFFSWPAFSHDIFNYMATAKVTFFYQENPYLVMPMEFTGEPMLAFMHAANKFALYGPAWILLTAIPHFLGWGNLILTVFTFKLLILGFYLALCWLIWKMSHRDHYALIFFAFNPLVLIETLVSAHNDVVMMFLVLLAFWLAERRQRFWGWIVWLASVGIKFATIALLPLIIFLRRFKRQKWFVWSAVAMLLVFLAAPLREEIYSWYWIWVVSFVALIPQKRFFRWLAWAFSFSLLLRYTPFLYWRNYGGLTPMVKALTTFVPPTLMLIFFGWQKIRPWHHA</sequence>
<evidence type="ECO:0000313" key="2">
    <source>
        <dbReference type="EMBL" id="PIU02405.1"/>
    </source>
</evidence>
<dbReference type="AlphaFoldDB" id="A0A2M6XBL7"/>
<keyword evidence="1" id="KW-0472">Membrane</keyword>
<feature type="transmembrane region" description="Helical" evidence="1">
    <location>
        <begin position="232"/>
        <end position="258"/>
    </location>
</feature>
<evidence type="ECO:0000313" key="3">
    <source>
        <dbReference type="Proteomes" id="UP000231214"/>
    </source>
</evidence>
<keyword evidence="1" id="KW-1133">Transmembrane helix</keyword>
<name>A0A2M6XBL7_9BACT</name>
<protein>
    <recommendedName>
        <fullName evidence="4">DUF2029 domain-containing protein</fullName>
    </recommendedName>
</protein>
<feature type="transmembrane region" description="Helical" evidence="1">
    <location>
        <begin position="160"/>
        <end position="182"/>
    </location>
</feature>
<feature type="transmembrane region" description="Helical" evidence="1">
    <location>
        <begin position="74"/>
        <end position="93"/>
    </location>
</feature>
<accession>A0A2M6XBL7</accession>